<proteinExistence type="predicted"/>
<sequence length="167" mass="18528">MLEMQVYELGWNWNDFSQLAQGTLAGHLLECGCQLTGGYFMHPGMPYITAFLTKVCVAKAEGSRGLLNNSTCAQQLLYEVGDPSSYITPDVVIDLRNVYFCPLSNDKVLCYGAKPSSVQFPDKLLQLVPVVKLLVFQDCGWKGWGEISYGGFGCIRRAEAAEYLVCY</sequence>
<dbReference type="Proteomes" id="UP000287651">
    <property type="component" value="Unassembled WGS sequence"/>
</dbReference>
<dbReference type="EMBL" id="AMZH03009510">
    <property type="protein sequence ID" value="RRT56698.1"/>
    <property type="molecule type" value="Genomic_DNA"/>
</dbReference>
<dbReference type="Pfam" id="PF07287">
    <property type="entry name" value="AtuA"/>
    <property type="match status" value="1"/>
</dbReference>
<reference evidence="2 3" key="1">
    <citation type="journal article" date="2014" name="Agronomy (Basel)">
        <title>A Draft Genome Sequence for Ensete ventricosum, the Drought-Tolerant Tree Against Hunger.</title>
        <authorList>
            <person name="Harrison J."/>
            <person name="Moore K.A."/>
            <person name="Paszkiewicz K."/>
            <person name="Jones T."/>
            <person name="Grant M."/>
            <person name="Ambacheew D."/>
            <person name="Muzemil S."/>
            <person name="Studholme D.J."/>
        </authorList>
    </citation>
    <scope>NUCLEOTIDE SEQUENCE [LARGE SCALE GENOMIC DNA]</scope>
</reference>
<comment type="caution">
    <text evidence="2">The sequence shown here is derived from an EMBL/GenBank/DDBJ whole genome shotgun (WGS) entry which is preliminary data.</text>
</comment>
<name>A0A426YYA3_ENSVE</name>
<organism evidence="2 3">
    <name type="scientific">Ensete ventricosum</name>
    <name type="common">Abyssinian banana</name>
    <name type="synonym">Musa ensete</name>
    <dbReference type="NCBI Taxonomy" id="4639"/>
    <lineage>
        <taxon>Eukaryota</taxon>
        <taxon>Viridiplantae</taxon>
        <taxon>Streptophyta</taxon>
        <taxon>Embryophyta</taxon>
        <taxon>Tracheophyta</taxon>
        <taxon>Spermatophyta</taxon>
        <taxon>Magnoliopsida</taxon>
        <taxon>Liliopsida</taxon>
        <taxon>Zingiberales</taxon>
        <taxon>Musaceae</taxon>
        <taxon>Ensete</taxon>
    </lineage>
</organism>
<evidence type="ECO:0000259" key="1">
    <source>
        <dbReference type="Pfam" id="PF07287"/>
    </source>
</evidence>
<dbReference type="InterPro" id="IPR010839">
    <property type="entry name" value="AtuA_N"/>
</dbReference>
<dbReference type="PANTHER" id="PTHR47472:SF1">
    <property type="entry name" value="DUF1446-DOMAIN-CONTAINING PROTEIN"/>
    <property type="match status" value="1"/>
</dbReference>
<accession>A0A426YYA3</accession>
<gene>
    <name evidence="2" type="ORF">B296_00016451</name>
</gene>
<evidence type="ECO:0000313" key="3">
    <source>
        <dbReference type="Proteomes" id="UP000287651"/>
    </source>
</evidence>
<evidence type="ECO:0000313" key="2">
    <source>
        <dbReference type="EMBL" id="RRT56698.1"/>
    </source>
</evidence>
<protein>
    <recommendedName>
        <fullName evidence="1">Acyclic terpene utilisation N-terminal domain-containing protein</fullName>
    </recommendedName>
</protein>
<feature type="domain" description="Acyclic terpene utilisation N-terminal" evidence="1">
    <location>
        <begin position="5"/>
        <end position="165"/>
    </location>
</feature>
<dbReference type="PANTHER" id="PTHR47472">
    <property type="entry name" value="PROPIONYL-COA CARBOXYLASE"/>
    <property type="match status" value="1"/>
</dbReference>
<dbReference type="AlphaFoldDB" id="A0A426YYA3"/>